<name>A0AAD6KXB5_9ROSI</name>
<dbReference type="Pfam" id="PF05514">
    <property type="entry name" value="HR_lesion"/>
    <property type="match status" value="1"/>
</dbReference>
<evidence type="ECO:0000313" key="4">
    <source>
        <dbReference type="Proteomes" id="UP001162972"/>
    </source>
</evidence>
<feature type="transmembrane region" description="Helical" evidence="1">
    <location>
        <begin position="78"/>
        <end position="96"/>
    </location>
</feature>
<evidence type="ECO:0008006" key="5">
    <source>
        <dbReference type="Google" id="ProtNLM"/>
    </source>
</evidence>
<dbReference type="Proteomes" id="UP001162972">
    <property type="component" value="Chromosome 10"/>
</dbReference>
<comment type="caution">
    <text evidence="3">The sequence shown here is derived from an EMBL/GenBank/DDBJ whole genome shotgun (WGS) entry which is preliminary data.</text>
</comment>
<keyword evidence="2" id="KW-0732">Signal</keyword>
<protein>
    <recommendedName>
        <fullName evidence="5">CASP-like protein</fullName>
    </recommendedName>
</protein>
<organism evidence="3 4">
    <name type="scientific">Salix udensis</name>
    <dbReference type="NCBI Taxonomy" id="889485"/>
    <lineage>
        <taxon>Eukaryota</taxon>
        <taxon>Viridiplantae</taxon>
        <taxon>Streptophyta</taxon>
        <taxon>Embryophyta</taxon>
        <taxon>Tracheophyta</taxon>
        <taxon>Spermatophyta</taxon>
        <taxon>Magnoliopsida</taxon>
        <taxon>eudicotyledons</taxon>
        <taxon>Gunneridae</taxon>
        <taxon>Pentapetalae</taxon>
        <taxon>rosids</taxon>
        <taxon>fabids</taxon>
        <taxon>Malpighiales</taxon>
        <taxon>Salicaceae</taxon>
        <taxon>Saliceae</taxon>
        <taxon>Salix</taxon>
    </lineage>
</organism>
<evidence type="ECO:0000256" key="1">
    <source>
        <dbReference type="SAM" id="Phobius"/>
    </source>
</evidence>
<dbReference type="PANTHER" id="PTHR31474:SF1">
    <property type="entry name" value="EXPRESSED PROTEIN"/>
    <property type="match status" value="1"/>
</dbReference>
<accession>A0AAD6KXB5</accession>
<feature type="signal peptide" evidence="2">
    <location>
        <begin position="1"/>
        <end position="26"/>
    </location>
</feature>
<keyword evidence="1" id="KW-0812">Transmembrane</keyword>
<evidence type="ECO:0000256" key="2">
    <source>
        <dbReference type="SAM" id="SignalP"/>
    </source>
</evidence>
<evidence type="ECO:0000313" key="3">
    <source>
        <dbReference type="EMBL" id="KAJ6431281.1"/>
    </source>
</evidence>
<keyword evidence="1" id="KW-1133">Transmembrane helix</keyword>
<keyword evidence="1" id="KW-0472">Membrane</keyword>
<proteinExistence type="predicted"/>
<dbReference type="PANTHER" id="PTHR31474">
    <property type="entry name" value="HR-LIKE LESION-INDUCER"/>
    <property type="match status" value="1"/>
</dbReference>
<sequence>MAVVAFVGRVLFVSVFILSAWQEFNGFGTDGGPAAHLLVPKFNVFSKHVSSQTGFQVPHFEMKHAVAAAMSVKGFREAYFSSLAVLLELIFCFCISSSPPQYCMIFTTMMPTQRNLICSLQSLHRTWHCLGHCSFSLA</sequence>
<dbReference type="AlphaFoldDB" id="A0AAD6KXB5"/>
<dbReference type="EMBL" id="JAPFFJ010000003">
    <property type="protein sequence ID" value="KAJ6431281.1"/>
    <property type="molecule type" value="Genomic_DNA"/>
</dbReference>
<keyword evidence="4" id="KW-1185">Reference proteome</keyword>
<feature type="chain" id="PRO_5042272397" description="CASP-like protein" evidence="2">
    <location>
        <begin position="27"/>
        <end position="138"/>
    </location>
</feature>
<reference evidence="3 4" key="1">
    <citation type="journal article" date="2023" name="Int. J. Mol. Sci.">
        <title>De Novo Assembly and Annotation of 11 Diverse Shrub Willow (Salix) Genomes Reveals Novel Gene Organization in Sex-Linked Regions.</title>
        <authorList>
            <person name="Hyden B."/>
            <person name="Feng K."/>
            <person name="Yates T.B."/>
            <person name="Jawdy S."/>
            <person name="Cereghino C."/>
            <person name="Smart L.B."/>
            <person name="Muchero W."/>
        </authorList>
    </citation>
    <scope>NUCLEOTIDE SEQUENCE [LARGE SCALE GENOMIC DNA]</scope>
    <source>
        <tissue evidence="3">Shoot tip</tissue>
    </source>
</reference>
<dbReference type="InterPro" id="IPR008637">
    <property type="entry name" value="HR_lesion"/>
</dbReference>
<gene>
    <name evidence="3" type="ORF">OIU84_018716</name>
</gene>